<feature type="region of interest" description="Disordered" evidence="1">
    <location>
        <begin position="114"/>
        <end position="215"/>
    </location>
</feature>
<evidence type="ECO:0000313" key="4">
    <source>
        <dbReference type="Proteomes" id="UP000049455"/>
    </source>
</evidence>
<proteinExistence type="predicted"/>
<dbReference type="AlphaFoldDB" id="A0A0M7B643"/>
<dbReference type="Pfam" id="PF13737">
    <property type="entry name" value="DDE_Tnp_1_5"/>
    <property type="match status" value="1"/>
</dbReference>
<gene>
    <name evidence="3" type="ORF">JSE7799_00146</name>
</gene>
<evidence type="ECO:0000256" key="1">
    <source>
        <dbReference type="SAM" id="MobiDB-lite"/>
    </source>
</evidence>
<reference evidence="3 4" key="1">
    <citation type="submission" date="2015-09" db="EMBL/GenBank/DDBJ databases">
        <authorList>
            <person name="Jackson K.R."/>
            <person name="Lunt B.L."/>
            <person name="Fisher J.N.B."/>
            <person name="Gardner A.V."/>
            <person name="Bailey M.E."/>
            <person name="Deus L.M."/>
            <person name="Earl A.S."/>
            <person name="Gibby P.D."/>
            <person name="Hartmann K.A."/>
            <person name="Liu J.E."/>
            <person name="Manci A.M."/>
            <person name="Nielsen D.A."/>
            <person name="Solomon M.B."/>
            <person name="Breakwell D.P."/>
            <person name="Burnett S.H."/>
            <person name="Grose J.H."/>
        </authorList>
    </citation>
    <scope>NUCLEOTIDE SEQUENCE [LARGE SCALE GENOMIC DNA]</scope>
    <source>
        <strain evidence="3 4">CECT 7799</strain>
    </source>
</reference>
<keyword evidence="4" id="KW-1185">Reference proteome</keyword>
<evidence type="ECO:0000259" key="2">
    <source>
        <dbReference type="Pfam" id="PF13737"/>
    </source>
</evidence>
<dbReference type="EMBL" id="CYPR01000009">
    <property type="protein sequence ID" value="CUH10556.1"/>
    <property type="molecule type" value="Genomic_DNA"/>
</dbReference>
<dbReference type="STRING" id="313367.JSE7799_00146"/>
<dbReference type="InterPro" id="IPR025668">
    <property type="entry name" value="Tnp_DDE_dom"/>
</dbReference>
<organism evidence="3 4">
    <name type="scientific">Jannaschia seosinensis</name>
    <dbReference type="NCBI Taxonomy" id="313367"/>
    <lineage>
        <taxon>Bacteria</taxon>
        <taxon>Pseudomonadati</taxon>
        <taxon>Pseudomonadota</taxon>
        <taxon>Alphaproteobacteria</taxon>
        <taxon>Rhodobacterales</taxon>
        <taxon>Roseobacteraceae</taxon>
        <taxon>Jannaschia</taxon>
    </lineage>
</organism>
<evidence type="ECO:0000313" key="3">
    <source>
        <dbReference type="EMBL" id="CUH10556.1"/>
    </source>
</evidence>
<dbReference type="Proteomes" id="UP000049455">
    <property type="component" value="Unassembled WGS sequence"/>
</dbReference>
<protein>
    <recommendedName>
        <fullName evidence="2">Transposase DDE domain-containing protein</fullName>
    </recommendedName>
</protein>
<feature type="region of interest" description="Disordered" evidence="1">
    <location>
        <begin position="1"/>
        <end position="20"/>
    </location>
</feature>
<feature type="domain" description="Transposase DDE" evidence="2">
    <location>
        <begin position="2"/>
        <end position="81"/>
    </location>
</feature>
<sequence>MNWESAPAGRPGRQRTSGDAARQVCLTVKVLLGMPLRPTPFGKPHRREPVALGGLDWTVPDFSTLSGRRKTLAVKISRRAQGPAASADFLSGQCYAMPCRAVGSTGIEVEGENGRYARKHGGPKRRIRHGRSDLGRGMAHGARSLSGSIRKRWRFGPSRVSGRTPTVRESPRTRTGAMSAMVGRAAPPLRARRERPARSSQPDPGGPGDRERYRGRCLRRPQMPRCPCRPWPSDPHPTPQEHEAVERVTAGAAAGNVAPRASKHLGRAIWRHRNGHNRRCRAGG</sequence>
<feature type="compositionally biased region" description="Basic residues" evidence="1">
    <location>
        <begin position="116"/>
        <end position="129"/>
    </location>
</feature>
<accession>A0A0M7B643</accession>
<name>A0A0M7B643_9RHOB</name>